<sequence length="266" mass="30513">MSWLVLGYLSGLIRDWAAASGPNKSPLHRASSCNVIALHLARVQRFMLISKKPEKKKFEEQIVEGGVFAIRNVFVYDNYQSCKTNSHKSLLVFYQKTEVKTLSELDFPKIQFDLKSFSSIEAHPYLNDQLLIDVIGKIVGRSKVQTHIKRGEEEKLMEITLEDHEGNRMACTLWGEYVEKFLNCLTQDVPGPFILLPSFCRVRRYRGVVTVSTAFHVTKMIFDGNSDEVNHFRASVRLRSSENTPDWCYLGCTECNKKVIPDHSQF</sequence>
<gene>
    <name evidence="2" type="ORF">DM860_011267</name>
</gene>
<dbReference type="CDD" id="cd04481">
    <property type="entry name" value="RPA1_DBD_B_like"/>
    <property type="match status" value="1"/>
</dbReference>
<name>A0A328DT11_9ASTE</name>
<dbReference type="PANTHER" id="PTHR47165">
    <property type="entry name" value="OS03G0429900 PROTEIN"/>
    <property type="match status" value="1"/>
</dbReference>
<dbReference type="SUPFAM" id="SSF50249">
    <property type="entry name" value="Nucleic acid-binding proteins"/>
    <property type="match status" value="1"/>
</dbReference>
<feature type="signal peptide" evidence="1">
    <location>
        <begin position="1"/>
        <end position="18"/>
    </location>
</feature>
<reference evidence="2 3" key="1">
    <citation type="submission" date="2018-06" db="EMBL/GenBank/DDBJ databases">
        <title>The Genome of Cuscuta australis (Dodder) Provides Insight into the Evolution of Plant Parasitism.</title>
        <authorList>
            <person name="Liu H."/>
        </authorList>
    </citation>
    <scope>NUCLEOTIDE SEQUENCE [LARGE SCALE GENOMIC DNA]</scope>
    <source>
        <strain evidence="3">cv. Yunnan</strain>
        <tissue evidence="2">Vines</tissue>
    </source>
</reference>
<protein>
    <recommendedName>
        <fullName evidence="4">DUF223 domain-containing protein</fullName>
    </recommendedName>
</protein>
<dbReference type="AlphaFoldDB" id="A0A328DT11"/>
<dbReference type="Gene3D" id="2.40.50.140">
    <property type="entry name" value="Nucleic acid-binding proteins"/>
    <property type="match status" value="1"/>
</dbReference>
<evidence type="ECO:0000256" key="1">
    <source>
        <dbReference type="SAM" id="SignalP"/>
    </source>
</evidence>
<accession>A0A328DT11</accession>
<dbReference type="EMBL" id="NQVE01000114">
    <property type="protein sequence ID" value="RAL47529.1"/>
    <property type="molecule type" value="Genomic_DNA"/>
</dbReference>
<keyword evidence="3" id="KW-1185">Reference proteome</keyword>
<evidence type="ECO:0000313" key="3">
    <source>
        <dbReference type="Proteomes" id="UP000249390"/>
    </source>
</evidence>
<dbReference type="Proteomes" id="UP000249390">
    <property type="component" value="Unassembled WGS sequence"/>
</dbReference>
<feature type="chain" id="PRO_5016370940" description="DUF223 domain-containing protein" evidence="1">
    <location>
        <begin position="19"/>
        <end position="266"/>
    </location>
</feature>
<dbReference type="InterPro" id="IPR012340">
    <property type="entry name" value="NA-bd_OB-fold"/>
</dbReference>
<evidence type="ECO:0000313" key="2">
    <source>
        <dbReference type="EMBL" id="RAL47529.1"/>
    </source>
</evidence>
<evidence type="ECO:0008006" key="4">
    <source>
        <dbReference type="Google" id="ProtNLM"/>
    </source>
</evidence>
<comment type="caution">
    <text evidence="2">The sequence shown here is derived from an EMBL/GenBank/DDBJ whole genome shotgun (WGS) entry which is preliminary data.</text>
</comment>
<proteinExistence type="predicted"/>
<organism evidence="2 3">
    <name type="scientific">Cuscuta australis</name>
    <dbReference type="NCBI Taxonomy" id="267555"/>
    <lineage>
        <taxon>Eukaryota</taxon>
        <taxon>Viridiplantae</taxon>
        <taxon>Streptophyta</taxon>
        <taxon>Embryophyta</taxon>
        <taxon>Tracheophyta</taxon>
        <taxon>Spermatophyta</taxon>
        <taxon>Magnoliopsida</taxon>
        <taxon>eudicotyledons</taxon>
        <taxon>Gunneridae</taxon>
        <taxon>Pentapetalae</taxon>
        <taxon>asterids</taxon>
        <taxon>lamiids</taxon>
        <taxon>Solanales</taxon>
        <taxon>Convolvulaceae</taxon>
        <taxon>Cuscuteae</taxon>
        <taxon>Cuscuta</taxon>
        <taxon>Cuscuta subgen. Grammica</taxon>
        <taxon>Cuscuta sect. Cleistogrammica</taxon>
    </lineage>
</organism>
<dbReference type="PANTHER" id="PTHR47165:SF4">
    <property type="entry name" value="OS03G0429900 PROTEIN"/>
    <property type="match status" value="1"/>
</dbReference>
<keyword evidence="1" id="KW-0732">Signal</keyword>